<dbReference type="NCBIfam" id="NF033855">
    <property type="entry name" value="tRNA_MNMC2"/>
    <property type="match status" value="1"/>
</dbReference>
<dbReference type="PANTHER" id="PTHR39963:SF1">
    <property type="entry name" value="MNMC-LIKE METHYLTRANSFERASE DOMAIN-CONTAINING PROTEIN"/>
    <property type="match status" value="1"/>
</dbReference>
<gene>
    <name evidence="2" type="ORF">COW36_24655</name>
</gene>
<proteinExistence type="predicted"/>
<dbReference type="Gene3D" id="3.40.50.150">
    <property type="entry name" value="Vaccinia Virus protein VP39"/>
    <property type="match status" value="1"/>
</dbReference>
<dbReference type="InterPro" id="IPR047785">
    <property type="entry name" value="tRNA_MNMC2"/>
</dbReference>
<feature type="domain" description="MnmC-like methyltransferase" evidence="1">
    <location>
        <begin position="120"/>
        <end position="235"/>
    </location>
</feature>
<dbReference type="InterPro" id="IPR029063">
    <property type="entry name" value="SAM-dependent_MTases_sf"/>
</dbReference>
<dbReference type="EMBL" id="PFFQ01000066">
    <property type="protein sequence ID" value="PIW13860.1"/>
    <property type="molecule type" value="Genomic_DNA"/>
</dbReference>
<dbReference type="Pfam" id="PF05430">
    <property type="entry name" value="Methyltransf_30"/>
    <property type="match status" value="1"/>
</dbReference>
<dbReference type="GO" id="GO:0016645">
    <property type="term" value="F:oxidoreductase activity, acting on the CH-NH group of donors"/>
    <property type="evidence" value="ECO:0007669"/>
    <property type="project" value="InterPro"/>
</dbReference>
<dbReference type="AlphaFoldDB" id="A0A2M7FX78"/>
<name>A0A2M7FX78_9BACT</name>
<dbReference type="Proteomes" id="UP000231019">
    <property type="component" value="Unassembled WGS sequence"/>
</dbReference>
<dbReference type="GO" id="GO:0004808">
    <property type="term" value="F:tRNA (5-methylaminomethyl-2-thiouridylate)(34)-methyltransferase activity"/>
    <property type="evidence" value="ECO:0007669"/>
    <property type="project" value="InterPro"/>
</dbReference>
<dbReference type="InterPro" id="IPR008471">
    <property type="entry name" value="MnmC-like_methylTransf"/>
</dbReference>
<reference evidence="2 3" key="1">
    <citation type="submission" date="2017-09" db="EMBL/GenBank/DDBJ databases">
        <title>Depth-based differentiation of microbial function through sediment-hosted aquifers and enrichment of novel symbionts in the deep terrestrial subsurface.</title>
        <authorList>
            <person name="Probst A.J."/>
            <person name="Ladd B."/>
            <person name="Jarett J.K."/>
            <person name="Geller-Mcgrath D.E."/>
            <person name="Sieber C.M."/>
            <person name="Emerson J.B."/>
            <person name="Anantharaman K."/>
            <person name="Thomas B.C."/>
            <person name="Malmstrom R."/>
            <person name="Stieglmeier M."/>
            <person name="Klingl A."/>
            <person name="Woyke T."/>
            <person name="Ryan C.M."/>
            <person name="Banfield J.F."/>
        </authorList>
    </citation>
    <scope>NUCLEOTIDE SEQUENCE [LARGE SCALE GENOMIC DNA]</scope>
    <source>
        <strain evidence="2">CG17_big_fil_post_rev_8_21_14_2_50_48_46</strain>
    </source>
</reference>
<evidence type="ECO:0000259" key="1">
    <source>
        <dbReference type="Pfam" id="PF05430"/>
    </source>
</evidence>
<organism evidence="2 3">
    <name type="scientific">bacterium (Candidatus Blackallbacteria) CG17_big_fil_post_rev_8_21_14_2_50_48_46</name>
    <dbReference type="NCBI Taxonomy" id="2014261"/>
    <lineage>
        <taxon>Bacteria</taxon>
        <taxon>Candidatus Blackallbacteria</taxon>
    </lineage>
</organism>
<accession>A0A2M7FX78</accession>
<sequence>MRPKENPMTVQLVPIQTGDGSYTFYNVHENIYFRSLQGAREEARYVFLEGTHLLAQKPDWQVLELGLGPGMNFLVTAEAFLDKQPGGCLRYHVVENAPLEAARLNQLHYSQWLKEPQLFELLKSVLEQAKTNSHCQAQFQNIELVLYHCSWDQVALPPKLKFQALYHDPFGPAANPEGWNQACFDWEAQALSETGILATYGAATAVRKAMAKAGLHLASRKGSGNKREMTLAAKNAEVLSDYNLLLREKYLK</sequence>
<protein>
    <recommendedName>
        <fullName evidence="1">MnmC-like methyltransferase domain-containing protein</fullName>
    </recommendedName>
</protein>
<evidence type="ECO:0000313" key="3">
    <source>
        <dbReference type="Proteomes" id="UP000231019"/>
    </source>
</evidence>
<comment type="caution">
    <text evidence="2">The sequence shown here is derived from an EMBL/GenBank/DDBJ whole genome shotgun (WGS) entry which is preliminary data.</text>
</comment>
<dbReference type="PANTHER" id="PTHR39963">
    <property type="entry name" value="SLL0983 PROTEIN"/>
    <property type="match status" value="1"/>
</dbReference>
<evidence type="ECO:0000313" key="2">
    <source>
        <dbReference type="EMBL" id="PIW13860.1"/>
    </source>
</evidence>